<dbReference type="Pfam" id="PF03432">
    <property type="entry name" value="Relaxase"/>
    <property type="match status" value="1"/>
</dbReference>
<dbReference type="AlphaFoldDB" id="D1PVH0"/>
<organism evidence="2 3">
    <name type="scientific">Hallella bergensis DSM 17361</name>
    <dbReference type="NCBI Taxonomy" id="585502"/>
    <lineage>
        <taxon>Bacteria</taxon>
        <taxon>Pseudomonadati</taxon>
        <taxon>Bacteroidota</taxon>
        <taxon>Bacteroidia</taxon>
        <taxon>Bacteroidales</taxon>
        <taxon>Prevotellaceae</taxon>
        <taxon>Hallella</taxon>
    </lineage>
</organism>
<sequence>MYGKILHGASFGGLINYINDPRKNATLVASNDGVNLTNNQTITDSFVMQAGLSTRTKKPVGHFILSFSPHDALRINDNLLGQIVNDYLKRMGYDDNQFVAFRHFDKEHPHVHIMVNRVKFKGKCTKDSHEKDKNIKVCKELTEQYGLYIARGKEAIKERRLRSMDAIRYQILHRVSEALQVS</sequence>
<keyword evidence="3" id="KW-1185">Reference proteome</keyword>
<name>D1PVH0_9BACT</name>
<feature type="domain" description="MobA/VirD2-like nuclease" evidence="1">
    <location>
        <begin position="17"/>
        <end position="147"/>
    </location>
</feature>
<dbReference type="EMBL" id="ACKS01000038">
    <property type="protein sequence ID" value="EFA44631.1"/>
    <property type="molecule type" value="Genomic_DNA"/>
</dbReference>
<comment type="caution">
    <text evidence="2">The sequence shown here is derived from an EMBL/GenBank/DDBJ whole genome shotgun (WGS) entry which is preliminary data.</text>
</comment>
<accession>D1PVH0</accession>
<evidence type="ECO:0000259" key="1">
    <source>
        <dbReference type="Pfam" id="PF03432"/>
    </source>
</evidence>
<gene>
    <name evidence="2" type="ORF">HMPREF0645_0955</name>
</gene>
<evidence type="ECO:0000313" key="3">
    <source>
        <dbReference type="Proteomes" id="UP000003160"/>
    </source>
</evidence>
<proteinExistence type="predicted"/>
<dbReference type="InterPro" id="IPR005094">
    <property type="entry name" value="Endonuclease_MobA/VirD2"/>
</dbReference>
<dbReference type="Gene3D" id="3.30.930.30">
    <property type="match status" value="1"/>
</dbReference>
<dbReference type="Proteomes" id="UP000003160">
    <property type="component" value="Unassembled WGS sequence"/>
</dbReference>
<evidence type="ECO:0000313" key="2">
    <source>
        <dbReference type="EMBL" id="EFA44631.1"/>
    </source>
</evidence>
<protein>
    <submittedName>
        <fullName evidence="2">Relaxase/mobilization nuclease domain protein</fullName>
    </submittedName>
</protein>
<dbReference type="eggNOG" id="COG3843">
    <property type="taxonomic scope" value="Bacteria"/>
</dbReference>
<reference evidence="2 3" key="1">
    <citation type="submission" date="2009-10" db="EMBL/GenBank/DDBJ databases">
        <authorList>
            <person name="Qin X."/>
            <person name="Bachman B."/>
            <person name="Battles P."/>
            <person name="Bell A."/>
            <person name="Bess C."/>
            <person name="Bickham C."/>
            <person name="Chaboub L."/>
            <person name="Chen D."/>
            <person name="Coyle M."/>
            <person name="Deiros D.R."/>
            <person name="Dinh H."/>
            <person name="Forbes L."/>
            <person name="Fowler G."/>
            <person name="Francisco L."/>
            <person name="Fu Q."/>
            <person name="Gubbala S."/>
            <person name="Hale W."/>
            <person name="Han Y."/>
            <person name="Hemphill L."/>
            <person name="Highlander S.K."/>
            <person name="Hirani K."/>
            <person name="Hogues M."/>
            <person name="Jackson L."/>
            <person name="Jakkamsetti A."/>
            <person name="Javaid M."/>
            <person name="Jiang H."/>
            <person name="Korchina V."/>
            <person name="Kovar C."/>
            <person name="Lara F."/>
            <person name="Lee S."/>
            <person name="Mata R."/>
            <person name="Mathew T."/>
            <person name="Moen C."/>
            <person name="Morales K."/>
            <person name="Munidasa M."/>
            <person name="Nazareth L."/>
            <person name="Ngo R."/>
            <person name="Nguyen L."/>
            <person name="Okwuonu G."/>
            <person name="Ongeri F."/>
            <person name="Patil S."/>
            <person name="Petrosino J."/>
            <person name="Pham C."/>
            <person name="Pham P."/>
            <person name="Pu L.-L."/>
            <person name="Puazo M."/>
            <person name="Raj R."/>
            <person name="Reid J."/>
            <person name="Rouhana J."/>
            <person name="Saada N."/>
            <person name="Shang Y."/>
            <person name="Simmons D."/>
            <person name="Thornton R."/>
            <person name="Warren J."/>
            <person name="Weissenberger G."/>
            <person name="Zhang J."/>
            <person name="Zhang L."/>
            <person name="Zhou C."/>
            <person name="Zhu D."/>
            <person name="Muzny D."/>
            <person name="Worley K."/>
            <person name="Gibbs R."/>
        </authorList>
    </citation>
    <scope>NUCLEOTIDE SEQUENCE [LARGE SCALE GENOMIC DNA]</scope>
    <source>
        <strain evidence="2 3">DSM 17361</strain>
    </source>
</reference>
<dbReference type="RefSeq" id="WP_007173069.1">
    <property type="nucleotide sequence ID" value="NZ_GG704780.1"/>
</dbReference>
<dbReference type="HOGENOM" id="CLU_022309_0_1_10"/>